<dbReference type="FunCoup" id="I1IWW4">
    <property type="interactions" value="1825"/>
</dbReference>
<dbReference type="GeneID" id="100825365"/>
<dbReference type="EMBL" id="CM000884">
    <property type="protein sequence ID" value="KQJ82179.1"/>
    <property type="molecule type" value="Genomic_DNA"/>
</dbReference>
<dbReference type="InterPro" id="IPR039175">
    <property type="entry name" value="TIM22"/>
</dbReference>
<dbReference type="HOGENOM" id="CLU_121643_0_0_1"/>
<proteinExistence type="predicted"/>
<evidence type="ECO:0000313" key="6">
    <source>
        <dbReference type="EMBL" id="KQJ82179.1"/>
    </source>
</evidence>
<organism evidence="6">
    <name type="scientific">Brachypodium distachyon</name>
    <name type="common">Purple false brome</name>
    <name type="synonym">Trachynia distachya</name>
    <dbReference type="NCBI Taxonomy" id="15368"/>
    <lineage>
        <taxon>Eukaryota</taxon>
        <taxon>Viridiplantae</taxon>
        <taxon>Streptophyta</taxon>
        <taxon>Embryophyta</taxon>
        <taxon>Tracheophyta</taxon>
        <taxon>Spermatophyta</taxon>
        <taxon>Magnoliopsida</taxon>
        <taxon>Liliopsida</taxon>
        <taxon>Poales</taxon>
        <taxon>Poaceae</taxon>
        <taxon>BOP clade</taxon>
        <taxon>Pooideae</taxon>
        <taxon>Stipodae</taxon>
        <taxon>Brachypodieae</taxon>
        <taxon>Brachypodium</taxon>
    </lineage>
</organism>
<evidence type="ECO:0000313" key="8">
    <source>
        <dbReference type="Proteomes" id="UP000008810"/>
    </source>
</evidence>
<dbReference type="GO" id="GO:0008320">
    <property type="term" value="F:protein transmembrane transporter activity"/>
    <property type="evidence" value="ECO:0000318"/>
    <property type="project" value="GO_Central"/>
</dbReference>
<keyword evidence="2 5" id="KW-0812">Transmembrane</keyword>
<dbReference type="Proteomes" id="UP000008810">
    <property type="component" value="Chromosome 5"/>
</dbReference>
<evidence type="ECO:0000256" key="2">
    <source>
        <dbReference type="ARBA" id="ARBA00022692"/>
    </source>
</evidence>
<comment type="subcellular location">
    <subcellularLocation>
        <location evidence="1">Membrane</location>
        <topology evidence="1">Multi-pass membrane protein</topology>
    </subcellularLocation>
</comment>
<dbReference type="PANTHER" id="PTHR14110:SF10">
    <property type="entry name" value="OS04G0376100 PROTEIN"/>
    <property type="match status" value="1"/>
</dbReference>
<dbReference type="PANTHER" id="PTHR14110">
    <property type="entry name" value="MITOCHONDRIAL IMPORT INNER MEMBRANE TRANSLOCASE SUBUNIT TIM22"/>
    <property type="match status" value="1"/>
</dbReference>
<evidence type="ECO:0000313" key="7">
    <source>
        <dbReference type="EnsemblPlants" id="KQJ82179"/>
    </source>
</evidence>
<reference evidence="7" key="3">
    <citation type="submission" date="2018-08" db="UniProtKB">
        <authorList>
            <consortium name="EnsemblPlants"/>
        </authorList>
    </citation>
    <scope>IDENTIFICATION</scope>
    <source>
        <strain evidence="7">cv. Bd21</strain>
    </source>
</reference>
<dbReference type="Gramene" id="KQJ82179">
    <property type="protein sequence ID" value="KQJ82179"/>
    <property type="gene ID" value="BRADI_5g07180v3"/>
</dbReference>
<dbReference type="EnsemblPlants" id="KQJ82179">
    <property type="protein sequence ID" value="KQJ82179"/>
    <property type="gene ID" value="BRADI_5g07180v3"/>
</dbReference>
<reference evidence="6" key="2">
    <citation type="submission" date="2017-06" db="EMBL/GenBank/DDBJ databases">
        <title>WGS assembly of Brachypodium distachyon.</title>
        <authorList>
            <consortium name="The International Brachypodium Initiative"/>
            <person name="Lucas S."/>
            <person name="Harmon-Smith M."/>
            <person name="Lail K."/>
            <person name="Tice H."/>
            <person name="Grimwood J."/>
            <person name="Bruce D."/>
            <person name="Barry K."/>
            <person name="Shu S."/>
            <person name="Lindquist E."/>
            <person name="Wang M."/>
            <person name="Pitluck S."/>
            <person name="Vogel J.P."/>
            <person name="Garvin D.F."/>
            <person name="Mockler T.C."/>
            <person name="Schmutz J."/>
            <person name="Rokhsar D."/>
            <person name="Bevan M.W."/>
        </authorList>
    </citation>
    <scope>NUCLEOTIDE SEQUENCE</scope>
    <source>
        <strain evidence="6">Bd21</strain>
    </source>
</reference>
<dbReference type="GO" id="GO:0030943">
    <property type="term" value="F:mitochondrion targeting sequence binding"/>
    <property type="evidence" value="ECO:0000318"/>
    <property type="project" value="GO_Central"/>
</dbReference>
<accession>I1IWW4</accession>
<keyword evidence="3 5" id="KW-1133">Transmembrane helix</keyword>
<name>I1IWW4_BRADI</name>
<dbReference type="GO" id="GO:0042721">
    <property type="term" value="C:TIM22 mitochondrial import inner membrane insertion complex"/>
    <property type="evidence" value="ECO:0000318"/>
    <property type="project" value="GO_Central"/>
</dbReference>
<dbReference type="OMA" id="ICATYAT"/>
<evidence type="ECO:0000256" key="5">
    <source>
        <dbReference type="SAM" id="Phobius"/>
    </source>
</evidence>
<gene>
    <name evidence="7" type="primary">LOC100825365</name>
    <name evidence="6" type="ORF">BRADI_5g07180v3</name>
</gene>
<evidence type="ECO:0000256" key="3">
    <source>
        <dbReference type="ARBA" id="ARBA00022989"/>
    </source>
</evidence>
<sequence length="194" mass="20514">MVSLAGEAAGAVTPEAAAPFSADWKERIMVPAAAAGVFGAGFGLLSRHRARLGALRAAATYAANLFIVAGCYGGARELARDARATTPDDLMNSVVGGLASGAVLGRIQGGHFGAVKYAVTLAVVGTALDYSALKLSPQWHGWKEHLSIDTKDWLTLPEWSPIQVLDEEALAKKREREEILFAQRALGKLNKDES</sequence>
<keyword evidence="8" id="KW-1185">Reference proteome</keyword>
<keyword evidence="4 5" id="KW-0472">Membrane</keyword>
<feature type="transmembrane region" description="Helical" evidence="5">
    <location>
        <begin position="28"/>
        <end position="46"/>
    </location>
</feature>
<reference evidence="6 7" key="1">
    <citation type="journal article" date="2010" name="Nature">
        <title>Genome sequencing and analysis of the model grass Brachypodium distachyon.</title>
        <authorList>
            <consortium name="International Brachypodium Initiative"/>
        </authorList>
    </citation>
    <scope>NUCLEOTIDE SEQUENCE [LARGE SCALE GENOMIC DNA]</scope>
    <source>
        <strain evidence="6 7">Bd21</strain>
    </source>
</reference>
<evidence type="ECO:0000256" key="1">
    <source>
        <dbReference type="ARBA" id="ARBA00004141"/>
    </source>
</evidence>
<dbReference type="AlphaFoldDB" id="I1IWW4"/>
<protein>
    <submittedName>
        <fullName evidence="6 7">Uncharacterized protein</fullName>
    </submittedName>
</protein>
<dbReference type="GO" id="GO:0045039">
    <property type="term" value="P:protein insertion into mitochondrial inner membrane"/>
    <property type="evidence" value="ECO:0000318"/>
    <property type="project" value="GO_Central"/>
</dbReference>
<evidence type="ECO:0000256" key="4">
    <source>
        <dbReference type="ARBA" id="ARBA00023136"/>
    </source>
</evidence>
<dbReference type="eggNOG" id="ENOG502RY82">
    <property type="taxonomic scope" value="Eukaryota"/>
</dbReference>
<dbReference type="OrthoDB" id="1913277at2759"/>
<dbReference type="KEGG" id="bdi:100825365"/>
<dbReference type="STRING" id="15368.I1IWW4"/>
<dbReference type="RefSeq" id="XP_003579580.1">
    <property type="nucleotide sequence ID" value="XM_003579532.4"/>
</dbReference>